<proteinExistence type="predicted"/>
<protein>
    <submittedName>
        <fullName evidence="1">DNA primase</fullName>
    </submittedName>
</protein>
<dbReference type="SUPFAM" id="SSF56731">
    <property type="entry name" value="DNA primase core"/>
    <property type="match status" value="1"/>
</dbReference>
<evidence type="ECO:0000313" key="1">
    <source>
        <dbReference type="EMBL" id="DAG04714.1"/>
    </source>
</evidence>
<dbReference type="EMBL" id="BK016245">
    <property type="protein sequence ID" value="DAG04714.1"/>
    <property type="molecule type" value="Genomic_DNA"/>
</dbReference>
<reference evidence="1" key="1">
    <citation type="journal article" date="2021" name="Proc. Natl. Acad. Sci. U.S.A.">
        <title>A Catalog of Tens of Thousands of Viruses from Human Metagenomes Reveals Hidden Associations with Chronic Diseases.</title>
        <authorList>
            <person name="Tisza M.J."/>
            <person name="Buck C.B."/>
        </authorList>
    </citation>
    <scope>NUCLEOTIDE SEQUENCE</scope>
    <source>
        <strain evidence="1">CtGa111</strain>
    </source>
</reference>
<organism evidence="1">
    <name type="scientific">Siphoviridae sp. ctGa111</name>
    <dbReference type="NCBI Taxonomy" id="2825413"/>
    <lineage>
        <taxon>Viruses</taxon>
        <taxon>Duplodnaviria</taxon>
        <taxon>Heunggongvirae</taxon>
        <taxon>Uroviricota</taxon>
        <taxon>Caudoviricetes</taxon>
    </lineage>
</organism>
<dbReference type="Gene3D" id="3.40.1360.10">
    <property type="match status" value="1"/>
</dbReference>
<accession>A0A8S5VD65</accession>
<sequence>MVNIADLKNYILEEQQIEPILEELGCHHISHKAGYYQCANPDGDNRTALCIYENENLTAVDYTRDIANGKTSYDLISVVQFFLELSFPKAIKQICEWVGLDYYHNFEEDLPKSMLILKELIAMQNEGEEHEDDRPIVPISEAILGYYKPHVNQIFADDGISYETQQEFEIGFDELTNRITIPIRDEIGTLVGVKGRYFGKPPEGELKYLYLEPCARNRILYGLYKTEPYIKNKGLVYVGEAEKSVMQMWNMDVCNCVATGGKKVSQNQIEILTRLCVDIWFVFDKDVQLSELMVLANRFVDGVSVYAVVDDKGILDEKEAPTDNPEKFKVLIENCVRRIK</sequence>
<name>A0A8S5VD65_9CAUD</name>